<proteinExistence type="predicted"/>
<accession>A0AA90SFL3</accession>
<reference evidence="1" key="1">
    <citation type="submission" date="2023-08" db="EMBL/GenBank/DDBJ databases">
        <title>The draft genome of Tsukamurella strandjordii strain 050030.</title>
        <authorList>
            <person name="Zhao F."/>
            <person name="Feng Y."/>
            <person name="Zong Z."/>
        </authorList>
    </citation>
    <scope>NUCLEOTIDE SEQUENCE</scope>
    <source>
        <strain evidence="1">050030</strain>
    </source>
</reference>
<keyword evidence="2" id="KW-1185">Reference proteome</keyword>
<dbReference type="Proteomes" id="UP001178281">
    <property type="component" value="Unassembled WGS sequence"/>
</dbReference>
<dbReference type="RefSeq" id="WP_305110140.1">
    <property type="nucleotide sequence ID" value="NZ_JAUTIX010000001.1"/>
</dbReference>
<evidence type="ECO:0000313" key="2">
    <source>
        <dbReference type="Proteomes" id="UP001178281"/>
    </source>
</evidence>
<comment type="caution">
    <text evidence="1">The sequence shown here is derived from an EMBL/GenBank/DDBJ whole genome shotgun (WGS) entry which is preliminary data.</text>
</comment>
<evidence type="ECO:0000313" key="1">
    <source>
        <dbReference type="EMBL" id="MDP0396714.1"/>
    </source>
</evidence>
<name>A0AA90SFL3_9ACTN</name>
<protein>
    <recommendedName>
        <fullName evidence="3">Transcriptional regulator, AbiEi antitoxin, Type IV TA system</fullName>
    </recommendedName>
</protein>
<gene>
    <name evidence="1" type="ORF">Q7X28_02130</name>
</gene>
<sequence length="308" mass="34409">MALLTRGTLLAQGFTDDSIRSAVHAAQLRRVWSGVYTRQPPLTPWDEYRLTVRAAALGSDGSGVVSHQSAGALWRMPMLLPDRSRVHTTIDDRHGGGITSRHRHIHPRPLRVADTVVLDGVPVTSRARTAVDIAMAGTYEQALAVIDGVRRIPRFPRPTDPAPVSVDELSQIVEHLGPRRGHRVVKRAIADSVAASESVGESWSRARMLQWRLPMPSLQEEFRIDGRSYFADFRWGRLVGEFDGDDKYESDSERRRSEKRRDGDFGTLGITVCHWTWQDLTDRHRFFAILTRALVGAGVLATPPPFPG</sequence>
<organism evidence="1 2">
    <name type="scientific">Tsukamurella strandjordii</name>
    <dbReference type="NCBI Taxonomy" id="147577"/>
    <lineage>
        <taxon>Bacteria</taxon>
        <taxon>Bacillati</taxon>
        <taxon>Actinomycetota</taxon>
        <taxon>Actinomycetes</taxon>
        <taxon>Mycobacteriales</taxon>
        <taxon>Tsukamurellaceae</taxon>
        <taxon>Tsukamurella</taxon>
    </lineage>
</organism>
<dbReference type="AlphaFoldDB" id="A0AA90SFL3"/>
<dbReference type="EMBL" id="JAUTIX010000001">
    <property type="protein sequence ID" value="MDP0396714.1"/>
    <property type="molecule type" value="Genomic_DNA"/>
</dbReference>
<evidence type="ECO:0008006" key="3">
    <source>
        <dbReference type="Google" id="ProtNLM"/>
    </source>
</evidence>